<accession>A0A183UGI8</accession>
<protein>
    <submittedName>
        <fullName evidence="2 4">Uncharacterized protein</fullName>
    </submittedName>
</protein>
<feature type="region of interest" description="Disordered" evidence="1">
    <location>
        <begin position="1"/>
        <end position="35"/>
    </location>
</feature>
<name>A0A183UGI8_TOXCA</name>
<dbReference type="AlphaFoldDB" id="A0A183UGI8"/>
<reference evidence="2 3" key="2">
    <citation type="submission" date="2018-11" db="EMBL/GenBank/DDBJ databases">
        <authorList>
            <consortium name="Pathogen Informatics"/>
        </authorList>
    </citation>
    <scope>NUCLEOTIDE SEQUENCE [LARGE SCALE GENOMIC DNA]</scope>
</reference>
<dbReference type="Proteomes" id="UP000050794">
    <property type="component" value="Unassembled WGS sequence"/>
</dbReference>
<gene>
    <name evidence="2" type="ORF">TCNE_LOCUS7608</name>
</gene>
<reference evidence="4" key="1">
    <citation type="submission" date="2016-06" db="UniProtKB">
        <authorList>
            <consortium name="WormBaseParasite"/>
        </authorList>
    </citation>
    <scope>IDENTIFICATION</scope>
</reference>
<dbReference type="EMBL" id="UYWY01019718">
    <property type="protein sequence ID" value="VDM38929.1"/>
    <property type="molecule type" value="Genomic_DNA"/>
</dbReference>
<organism evidence="3 4">
    <name type="scientific">Toxocara canis</name>
    <name type="common">Canine roundworm</name>
    <dbReference type="NCBI Taxonomy" id="6265"/>
    <lineage>
        <taxon>Eukaryota</taxon>
        <taxon>Metazoa</taxon>
        <taxon>Ecdysozoa</taxon>
        <taxon>Nematoda</taxon>
        <taxon>Chromadorea</taxon>
        <taxon>Rhabditida</taxon>
        <taxon>Spirurina</taxon>
        <taxon>Ascaridomorpha</taxon>
        <taxon>Ascaridoidea</taxon>
        <taxon>Toxocaridae</taxon>
        <taxon>Toxocara</taxon>
    </lineage>
</organism>
<dbReference type="WBParaSite" id="TCNE_0000760801-mRNA-1">
    <property type="protein sequence ID" value="TCNE_0000760801-mRNA-1"/>
    <property type="gene ID" value="TCNE_0000760801"/>
</dbReference>
<evidence type="ECO:0000313" key="3">
    <source>
        <dbReference type="Proteomes" id="UP000050794"/>
    </source>
</evidence>
<feature type="compositionally biased region" description="Basic and acidic residues" evidence="1">
    <location>
        <begin position="1"/>
        <end position="28"/>
    </location>
</feature>
<keyword evidence="3" id="KW-1185">Reference proteome</keyword>
<evidence type="ECO:0000313" key="4">
    <source>
        <dbReference type="WBParaSite" id="TCNE_0000760801-mRNA-1"/>
    </source>
</evidence>
<proteinExistence type="predicted"/>
<evidence type="ECO:0000313" key="2">
    <source>
        <dbReference type="EMBL" id="VDM38929.1"/>
    </source>
</evidence>
<sequence length="72" mass="8221">MRARCDKPTPRNEIEQKTKPTEETDSSEKPPINGPSGLLFVCYVTNKLQTPLSFQLRHHRVISGNETNKDLK</sequence>
<evidence type="ECO:0000256" key="1">
    <source>
        <dbReference type="SAM" id="MobiDB-lite"/>
    </source>
</evidence>